<keyword evidence="5" id="KW-1133">Transmembrane helix</keyword>
<dbReference type="Proteomes" id="UP000695022">
    <property type="component" value="Unplaced"/>
</dbReference>
<feature type="compositionally biased region" description="Low complexity" evidence="4">
    <location>
        <begin position="495"/>
        <end position="510"/>
    </location>
</feature>
<evidence type="ECO:0000256" key="1">
    <source>
        <dbReference type="ARBA" id="ARBA00004496"/>
    </source>
</evidence>
<keyword evidence="5" id="KW-0812">Transmembrane</keyword>
<dbReference type="RefSeq" id="XP_014670974.1">
    <property type="nucleotide sequence ID" value="XM_014815488.1"/>
</dbReference>
<keyword evidence="6" id="KW-1185">Reference proteome</keyword>
<proteinExistence type="inferred from homology"/>
<feature type="region of interest" description="Disordered" evidence="4">
    <location>
        <begin position="784"/>
        <end position="835"/>
    </location>
</feature>
<feature type="transmembrane region" description="Helical" evidence="5">
    <location>
        <begin position="12"/>
        <end position="34"/>
    </location>
</feature>
<keyword evidence="5" id="KW-0472">Membrane</keyword>
<feature type="region of interest" description="Disordered" evidence="4">
    <location>
        <begin position="271"/>
        <end position="290"/>
    </location>
</feature>
<feature type="compositionally biased region" description="Gly residues" evidence="4">
    <location>
        <begin position="273"/>
        <end position="282"/>
    </location>
</feature>
<dbReference type="PANTHER" id="PTHR33662">
    <property type="entry name" value="OTU DEUBIQUITINASE WITH LINEAR LINKAGE-SPECIFICITY A-RELATED"/>
    <property type="match status" value="1"/>
</dbReference>
<dbReference type="PANTHER" id="PTHR33662:SF3">
    <property type="entry name" value="FIBROUS SHEATH CABYR-BINDING PROTEIN-LIKE-RELATED"/>
    <property type="match status" value="1"/>
</dbReference>
<feature type="region of interest" description="Disordered" evidence="4">
    <location>
        <begin position="174"/>
        <end position="213"/>
    </location>
</feature>
<evidence type="ECO:0000256" key="3">
    <source>
        <dbReference type="ARBA" id="ARBA00022490"/>
    </source>
</evidence>
<evidence type="ECO:0000256" key="4">
    <source>
        <dbReference type="SAM" id="MobiDB-lite"/>
    </source>
</evidence>
<name>A0ABM1EFK3_PRICU</name>
<evidence type="ECO:0000313" key="6">
    <source>
        <dbReference type="Proteomes" id="UP000695022"/>
    </source>
</evidence>
<gene>
    <name evidence="7" type="primary">LOC106811771</name>
</gene>
<organism evidence="6 7">
    <name type="scientific">Priapulus caudatus</name>
    <name type="common">Priapulid worm</name>
    <dbReference type="NCBI Taxonomy" id="37621"/>
    <lineage>
        <taxon>Eukaryota</taxon>
        <taxon>Metazoa</taxon>
        <taxon>Ecdysozoa</taxon>
        <taxon>Scalidophora</taxon>
        <taxon>Priapulida</taxon>
        <taxon>Priapulimorpha</taxon>
        <taxon>Priapulimorphida</taxon>
        <taxon>Priapulidae</taxon>
        <taxon>Priapulus</taxon>
    </lineage>
</organism>
<evidence type="ECO:0000313" key="7">
    <source>
        <dbReference type="RefSeq" id="XP_014670974.1"/>
    </source>
</evidence>
<feature type="region of interest" description="Disordered" evidence="4">
    <location>
        <begin position="385"/>
        <end position="451"/>
    </location>
</feature>
<dbReference type="InterPro" id="IPR023235">
    <property type="entry name" value="FAM105"/>
</dbReference>
<sequence>MNEYWYFTNEEIRLRATGVLFLLGVGSVICYKLYKQYKRKLSGTKGQSKKRRRHLSDCEAQEEGGDEEKLQDVHVVKKPKINEQARCRHAVKDKVYIHERCSDDDSSSTLSYLEADDVSVCSGLSWCDSEFDMGNQPGHPDTQAYYSKQNGISLSPQHNSEYLRFSASQRSQESVEVLGRGSRGGDRVPATRGGGGGSSQASSDADDARSESSCALPASPFSLPCSPEFYDDFSCSCSKECSPARELSSAELHRLLDCGVFPADLQRKLLGSRDGGGGGGGARPASPGSITSEFMDELIEDDFVTAPSSTSYDRLDGQVQSLKHEVLDLDVDMVELKLKRSLRDHGDAAALRGRAAPPGETSLERYLKSALLIAERYQGALQQEMSTREGRAGGRHANPSGGYVNQQSGVTALPSGRAGTPEEILRDVLGGHADLPTQTVQRRRSGSLGRGSPVFQQVMLNARQGSPSRQLISSPTHQRSGGQASALVHSTSDGSLRASAMRSPSRSSPMLRRRRSSGTRAGSTSRMVSSEGSETGSVASSRCRFFLDEETQSIQLEWDEDYDGLTDLPEDNFDDLLSRFLMKEDSTGSDTVESYQKQVMIVNSLLSSESKCHVVPNMVKMDSFDMDPMYNADYFQTLHDLKTVDANSRAVAEECSYDMSCDDEDEDPPAMVMEDSTGYYQTVRNLSDIDSETESEKCDGTGSECSDGVGDGTRDATFRINGSDSDCENGDYTVQADSRLLCGGCGGGGRDASMASSLTEGSTDPMMDSAISITYSDDSRTSTLLRRSHARRTSMTDSAVSVASREADVPPLPQRRPWRHHSMTASVTSDSLTSDSTASLETVTARSAGDGVDKRWSTGSMFGEYAGLVTDRLPEQNTPRSADADDDASLLICEVKHRCLPTDDSSTDLVHNINVTGKMSLADYMATVCTMEELAIMDPNTHEGYTMMSTQLGFSHVQPIRKDGFAPICACLFQMVATDVPLLSRFSRLDKTFKEVEDFNWLAKWKFDSQLALVDNNVSTTLKHCLYSLQRLSKVRTNSSGIQEAGLIEFFNSNQQMVLESFEAVKLLMLVDAVRLQAAWQVGHDVPTFYWCLFGRETSCDPEHFMMNHLNGLGKAKCLQPVELSLLAYTLCIRLRVIRPQMDRTEEYAAIYPDFGDDQQPMINLLKENESSFLTLLP</sequence>
<dbReference type="PRINTS" id="PR02055">
    <property type="entry name" value="PROTEINF105"/>
</dbReference>
<feature type="compositionally biased region" description="Polar residues" evidence="4">
    <location>
        <begin position="464"/>
        <end position="494"/>
    </location>
</feature>
<dbReference type="Pfam" id="PF16218">
    <property type="entry name" value="Peptidase_C101"/>
    <property type="match status" value="1"/>
</dbReference>
<keyword evidence="3" id="KW-0963">Cytoplasm</keyword>
<reference evidence="7" key="1">
    <citation type="submission" date="2025-08" db="UniProtKB">
        <authorList>
            <consortium name="RefSeq"/>
        </authorList>
    </citation>
    <scope>IDENTIFICATION</scope>
</reference>
<feature type="region of interest" description="Disordered" evidence="4">
    <location>
        <begin position="464"/>
        <end position="535"/>
    </location>
</feature>
<accession>A0ABM1EFK3</accession>
<evidence type="ECO:0000256" key="2">
    <source>
        <dbReference type="ARBA" id="ARBA00010267"/>
    </source>
</evidence>
<evidence type="ECO:0000256" key="5">
    <source>
        <dbReference type="SAM" id="Phobius"/>
    </source>
</evidence>
<dbReference type="GeneID" id="106811771"/>
<feature type="compositionally biased region" description="Low complexity" evidence="4">
    <location>
        <begin position="824"/>
        <end position="835"/>
    </location>
</feature>
<comment type="subcellular location">
    <subcellularLocation>
        <location evidence="1">Cytoplasm</location>
    </subcellularLocation>
</comment>
<protein>
    <submittedName>
        <fullName evidence="7">Uncharacterized protein LOC106811771</fullName>
    </submittedName>
</protein>
<comment type="similarity">
    <text evidence="2">Belongs to the peptidase C65 family. Otulin subfamily.</text>
</comment>